<feature type="transmembrane region" description="Helical" evidence="1">
    <location>
        <begin position="72"/>
        <end position="90"/>
    </location>
</feature>
<gene>
    <name evidence="3" type="ORF">ABT56_14240</name>
</gene>
<keyword evidence="4" id="KW-1185">Reference proteome</keyword>
<accession>A0A0J1GYQ3</accession>
<feature type="transmembrane region" description="Helical" evidence="1">
    <location>
        <begin position="96"/>
        <end position="115"/>
    </location>
</feature>
<dbReference type="Proteomes" id="UP000036097">
    <property type="component" value="Unassembled WGS sequence"/>
</dbReference>
<proteinExistence type="predicted"/>
<dbReference type="AlphaFoldDB" id="A0A0J1GYQ3"/>
<name>A0A0J1GYQ3_9GAMM</name>
<protein>
    <recommendedName>
        <fullName evidence="2">B box-type domain-containing protein</fullName>
    </recommendedName>
</protein>
<evidence type="ECO:0000256" key="1">
    <source>
        <dbReference type="SAM" id="Phobius"/>
    </source>
</evidence>
<dbReference type="OrthoDB" id="8820575at2"/>
<comment type="caution">
    <text evidence="3">The sequence shown here is derived from an EMBL/GenBank/DDBJ whole genome shotgun (WGS) entry which is preliminary data.</text>
</comment>
<dbReference type="InterPro" id="IPR000315">
    <property type="entry name" value="Znf_B-box"/>
</dbReference>
<dbReference type="GO" id="GO:0008270">
    <property type="term" value="F:zinc ion binding"/>
    <property type="evidence" value="ECO:0007669"/>
    <property type="project" value="InterPro"/>
</dbReference>
<dbReference type="PROSITE" id="PS50119">
    <property type="entry name" value="ZF_BBOX"/>
    <property type="match status" value="1"/>
</dbReference>
<dbReference type="PATRIC" id="fig|1195763.3.peg.3015"/>
<organism evidence="3 4">
    <name type="scientific">Photobacterium aquae</name>
    <dbReference type="NCBI Taxonomy" id="1195763"/>
    <lineage>
        <taxon>Bacteria</taxon>
        <taxon>Pseudomonadati</taxon>
        <taxon>Pseudomonadota</taxon>
        <taxon>Gammaproteobacteria</taxon>
        <taxon>Vibrionales</taxon>
        <taxon>Vibrionaceae</taxon>
        <taxon>Photobacterium</taxon>
    </lineage>
</organism>
<evidence type="ECO:0000259" key="2">
    <source>
        <dbReference type="PROSITE" id="PS50119"/>
    </source>
</evidence>
<dbReference type="EMBL" id="LDOT01000021">
    <property type="protein sequence ID" value="KLV04619.1"/>
    <property type="molecule type" value="Genomic_DNA"/>
</dbReference>
<keyword evidence="1" id="KW-0812">Transmembrane</keyword>
<evidence type="ECO:0000313" key="4">
    <source>
        <dbReference type="Proteomes" id="UP000036097"/>
    </source>
</evidence>
<evidence type="ECO:0000313" key="3">
    <source>
        <dbReference type="EMBL" id="KLV04619.1"/>
    </source>
</evidence>
<dbReference type="RefSeq" id="WP_157037856.1">
    <property type="nucleotide sequence ID" value="NZ_LDOT01000021.1"/>
</dbReference>
<sequence length="124" mass="13657">MNCYHHENNPANGTCKNCHKAICKECAIDTGRRIACSHECAKDVSDYNLLMDKSKKLYGLDESGTKIQTGTLMTVALGSIMLGTGIYRYFEYDAIDWPSLLIGGVFITFGAMGYVKNKKIGISC</sequence>
<feature type="domain" description="B box-type" evidence="2">
    <location>
        <begin position="1"/>
        <end position="43"/>
    </location>
</feature>
<keyword evidence="1" id="KW-1133">Transmembrane helix</keyword>
<keyword evidence="1" id="KW-0472">Membrane</keyword>
<reference evidence="3 4" key="1">
    <citation type="submission" date="2015-05" db="EMBL/GenBank/DDBJ databases">
        <title>Photobacterium galathea sp. nov.</title>
        <authorList>
            <person name="Machado H."/>
            <person name="Gram L."/>
        </authorList>
    </citation>
    <scope>NUCLEOTIDE SEQUENCE [LARGE SCALE GENOMIC DNA]</scope>
    <source>
        <strain evidence="3 4">CGMCC 1.12159</strain>
    </source>
</reference>